<organism evidence="9 10">
    <name type="scientific">Candidatus Mediterraneibacter pullicola</name>
    <dbReference type="NCBI Taxonomy" id="2838682"/>
    <lineage>
        <taxon>Bacteria</taxon>
        <taxon>Bacillati</taxon>
        <taxon>Bacillota</taxon>
        <taxon>Clostridia</taxon>
        <taxon>Lachnospirales</taxon>
        <taxon>Lachnospiraceae</taxon>
        <taxon>Mediterraneibacter</taxon>
    </lineage>
</organism>
<dbReference type="PANTHER" id="PTHR11051:SF8">
    <property type="entry name" value="PROTEIN-GLUCOSYLGALACTOSYLHYDROXYLYSINE GLUCOSIDASE"/>
    <property type="match status" value="1"/>
</dbReference>
<dbReference type="SUPFAM" id="SSF48208">
    <property type="entry name" value="Six-hairpin glycosidases"/>
    <property type="match status" value="1"/>
</dbReference>
<evidence type="ECO:0000256" key="4">
    <source>
        <dbReference type="PIRSR" id="PIRSR036289-50"/>
    </source>
</evidence>
<comment type="caution">
    <text evidence="9">The sequence shown here is derived from an EMBL/GenBank/DDBJ whole genome shotgun (WGS) entry which is preliminary data.</text>
</comment>
<dbReference type="Pfam" id="PF03633">
    <property type="entry name" value="Glyco_hydro_65C"/>
    <property type="match status" value="1"/>
</dbReference>
<dbReference type="InterPro" id="IPR008928">
    <property type="entry name" value="6-hairpin_glycosidase_sf"/>
</dbReference>
<dbReference type="GO" id="GO:0005975">
    <property type="term" value="P:carbohydrate metabolic process"/>
    <property type="evidence" value="ECO:0007669"/>
    <property type="project" value="InterPro"/>
</dbReference>
<dbReference type="Pfam" id="PF03632">
    <property type="entry name" value="Glyco_hydro_65m"/>
    <property type="match status" value="1"/>
</dbReference>
<dbReference type="InterPro" id="IPR037018">
    <property type="entry name" value="GH65_N"/>
</dbReference>
<dbReference type="Pfam" id="PF03636">
    <property type="entry name" value="Glyco_hydro_65N"/>
    <property type="match status" value="1"/>
</dbReference>
<dbReference type="InterPro" id="IPR005194">
    <property type="entry name" value="Glyco_hydro_65_C"/>
</dbReference>
<dbReference type="Gene3D" id="2.70.98.40">
    <property type="entry name" value="Glycoside hydrolase, family 65, N-terminal domain"/>
    <property type="match status" value="1"/>
</dbReference>
<evidence type="ECO:0000313" key="10">
    <source>
        <dbReference type="Proteomes" id="UP000824223"/>
    </source>
</evidence>
<evidence type="ECO:0000256" key="3">
    <source>
        <dbReference type="ARBA" id="ARBA00022679"/>
    </source>
</evidence>
<evidence type="ECO:0000256" key="2">
    <source>
        <dbReference type="ARBA" id="ARBA00022676"/>
    </source>
</evidence>
<evidence type="ECO:0000256" key="1">
    <source>
        <dbReference type="ARBA" id="ARBA00006768"/>
    </source>
</evidence>
<dbReference type="EMBL" id="DXAK01000028">
    <property type="protein sequence ID" value="HJA06618.1"/>
    <property type="molecule type" value="Genomic_DNA"/>
</dbReference>
<comment type="similarity">
    <text evidence="1">Belongs to the glycosyl hydrolase 65 family.</text>
</comment>
<dbReference type="AlphaFoldDB" id="A0A9D2KKP2"/>
<dbReference type="InterPro" id="IPR017045">
    <property type="entry name" value="Malt_Pase/Glycosyl_Hdrlase"/>
</dbReference>
<dbReference type="Gene3D" id="2.60.420.10">
    <property type="entry name" value="Maltose phosphorylase, domain 3"/>
    <property type="match status" value="1"/>
</dbReference>
<evidence type="ECO:0000259" key="7">
    <source>
        <dbReference type="Pfam" id="PF03633"/>
    </source>
</evidence>
<evidence type="ECO:0000259" key="8">
    <source>
        <dbReference type="Pfam" id="PF03636"/>
    </source>
</evidence>
<keyword evidence="3" id="KW-0808">Transferase</keyword>
<sequence length="782" mass="90007">MKHYKIEKEKGRLWLIEDAYSPLFEEKTEAIFAQCNGYMGVRAAHPFLSIEEKRGMFLRGAFDKAYDDEATELVNCPDVTWFGLEINEEKLHTDSTKMLSCERRLDVLSGELQIRYVFELALGRKAEVECRRFASADDRHLFLQSYRVRLNGGEPGDIRISTGINGQITNSGVSHFHSVSERVYDREIMESIGKLKKNAVVVLTQCTSGDSKPSKTDFVLKRRSIYGTYCFDGVIEVEICKVSVVFQTGEMDGDKACGHVRRASEKGYDRLFHEHVSAMRKFWEQAGIRIRGMSVEQEAAVCFSQYHIFGMTPYDTEEFSIAAKGLTGEGYKGHVFWDTEIFLFPFWLHVCPEQAKRLLGFRYIGLDGARKKAKDYGYKGAMFPWEAAGTGEEETPLYAALNIHTGKANKVWSGIKEYHVTADIVYAVERYYEVTGNWKFMEKRGYEIIFEAARFWVSCAEKDEKTGMYVIRDVIGPDEYTEHVDNNAYTNYMAAFCVKIARKYAVLLKKEKPVLFEALDKKTGVSGELDTWERFLKGIYLPQPDRNGIIPQDDTFLSKPMLKNIEKYRSARMKQAILLDYSREEIVNMQVLKQADVVMLMNLFPWLFMEETVRKNVLFYEKRTVHDSSLSYCAYAQASAHIGDREAAEKFFENALFVDLNDNPLVSGDGIHAASMGGVWNCLIYGFAGVWYEKGKLSVRPHLPDTWQEMEFKLIVRGIRIRFCISHQGIIMESEAKLESSIHVEAEGKEYEFQGYLNISRKREGREEWNKRQREPSLTWMG</sequence>
<dbReference type="Gene3D" id="1.50.10.10">
    <property type="match status" value="1"/>
</dbReference>
<feature type="binding site" evidence="5">
    <location>
        <begin position="337"/>
        <end position="338"/>
    </location>
    <ligand>
        <name>substrate</name>
    </ligand>
</feature>
<keyword evidence="9" id="KW-0378">Hydrolase</keyword>
<proteinExistence type="inferred from homology"/>
<dbReference type="PIRSF" id="PIRSF036289">
    <property type="entry name" value="Glycosyl_hydrolase_malt_phosph"/>
    <property type="match status" value="1"/>
</dbReference>
<dbReference type="InterPro" id="IPR012341">
    <property type="entry name" value="6hp_glycosidase-like_sf"/>
</dbReference>
<feature type="domain" description="Glycoside hydrolase family 65 C-terminal" evidence="7">
    <location>
        <begin position="694"/>
        <end position="752"/>
    </location>
</feature>
<dbReference type="PANTHER" id="PTHR11051">
    <property type="entry name" value="GLYCOSYL HYDROLASE-RELATED"/>
    <property type="match status" value="1"/>
</dbReference>
<evidence type="ECO:0000259" key="6">
    <source>
        <dbReference type="Pfam" id="PF03632"/>
    </source>
</evidence>
<dbReference type="GO" id="GO:0004553">
    <property type="term" value="F:hydrolase activity, hydrolyzing O-glycosyl compounds"/>
    <property type="evidence" value="ECO:0007669"/>
    <property type="project" value="TreeGrafter"/>
</dbReference>
<dbReference type="GO" id="GO:0016757">
    <property type="term" value="F:glycosyltransferase activity"/>
    <property type="evidence" value="ECO:0007669"/>
    <property type="project" value="UniProtKB-KW"/>
</dbReference>
<dbReference type="InterPro" id="IPR005196">
    <property type="entry name" value="Glyco_hydro_65_N"/>
</dbReference>
<feature type="domain" description="Glycoside hydrolase family 65 N-terminal" evidence="8">
    <location>
        <begin position="17"/>
        <end position="180"/>
    </location>
</feature>
<protein>
    <submittedName>
        <fullName evidence="9">Glycoside hydrolase family 65 protein</fullName>
    </submittedName>
</protein>
<evidence type="ECO:0000313" key="9">
    <source>
        <dbReference type="EMBL" id="HJA06618.1"/>
    </source>
</evidence>
<gene>
    <name evidence="9" type="ORF">H9798_05650</name>
</gene>
<keyword evidence="2" id="KW-0328">Glycosyltransferase</keyword>
<dbReference type="SUPFAM" id="SSF74650">
    <property type="entry name" value="Galactose mutarotase-like"/>
    <property type="match status" value="1"/>
</dbReference>
<reference evidence="9" key="1">
    <citation type="journal article" date="2021" name="PeerJ">
        <title>Extensive microbial diversity within the chicken gut microbiome revealed by metagenomics and culture.</title>
        <authorList>
            <person name="Gilroy R."/>
            <person name="Ravi A."/>
            <person name="Getino M."/>
            <person name="Pursley I."/>
            <person name="Horton D.L."/>
            <person name="Alikhan N.F."/>
            <person name="Baker D."/>
            <person name="Gharbi K."/>
            <person name="Hall N."/>
            <person name="Watson M."/>
            <person name="Adriaenssens E.M."/>
            <person name="Foster-Nyarko E."/>
            <person name="Jarju S."/>
            <person name="Secka A."/>
            <person name="Antonio M."/>
            <person name="Oren A."/>
            <person name="Chaudhuri R.R."/>
            <person name="La Ragione R."/>
            <person name="Hildebrand F."/>
            <person name="Pallen M.J."/>
        </authorList>
    </citation>
    <scope>NUCLEOTIDE SEQUENCE</scope>
    <source>
        <strain evidence="9">ChiSjej2B20-11307</strain>
    </source>
</reference>
<name>A0A9D2KKP2_9FIRM</name>
<dbReference type="InterPro" id="IPR011013">
    <property type="entry name" value="Gal_mutarotase_sf_dom"/>
</dbReference>
<feature type="active site" description="Proton donor" evidence="4">
    <location>
        <position position="479"/>
    </location>
</feature>
<feature type="binding site" evidence="5">
    <location>
        <begin position="593"/>
        <end position="594"/>
    </location>
    <ligand>
        <name>substrate</name>
    </ligand>
</feature>
<evidence type="ECO:0000256" key="5">
    <source>
        <dbReference type="PIRSR" id="PIRSR036289-51"/>
    </source>
</evidence>
<dbReference type="InterPro" id="IPR005195">
    <property type="entry name" value="Glyco_hydro_65_M"/>
</dbReference>
<accession>A0A9D2KKP2</accession>
<dbReference type="Proteomes" id="UP000824223">
    <property type="component" value="Unassembled WGS sequence"/>
</dbReference>
<dbReference type="GO" id="GO:0030246">
    <property type="term" value="F:carbohydrate binding"/>
    <property type="evidence" value="ECO:0007669"/>
    <property type="project" value="InterPro"/>
</dbReference>
<feature type="domain" description="Glycoside hydrolase family 65 central catalytic" evidence="6">
    <location>
        <begin position="304"/>
        <end position="681"/>
    </location>
</feature>
<reference evidence="9" key="2">
    <citation type="submission" date="2021-04" db="EMBL/GenBank/DDBJ databases">
        <authorList>
            <person name="Gilroy R."/>
        </authorList>
    </citation>
    <scope>NUCLEOTIDE SEQUENCE</scope>
    <source>
        <strain evidence="9">ChiSjej2B20-11307</strain>
    </source>
</reference>